<accession>A0ABR3GK54</accession>
<evidence type="ECO:0000313" key="2">
    <source>
        <dbReference type="EMBL" id="KAL0636309.1"/>
    </source>
</evidence>
<dbReference type="Pfam" id="PF15892">
    <property type="entry name" value="BNR_4"/>
    <property type="match status" value="1"/>
</dbReference>
<keyword evidence="1" id="KW-0732">Signal</keyword>
<evidence type="ECO:0000313" key="3">
    <source>
        <dbReference type="Proteomes" id="UP001447188"/>
    </source>
</evidence>
<evidence type="ECO:0000256" key="1">
    <source>
        <dbReference type="SAM" id="SignalP"/>
    </source>
</evidence>
<dbReference type="EMBL" id="JBBBZM010000053">
    <property type="protein sequence ID" value="KAL0636309.1"/>
    <property type="molecule type" value="Genomic_DNA"/>
</dbReference>
<dbReference type="Proteomes" id="UP001447188">
    <property type="component" value="Unassembled WGS sequence"/>
</dbReference>
<comment type="caution">
    <text evidence="2">The sequence shown here is derived from an EMBL/GenBank/DDBJ whole genome shotgun (WGS) entry which is preliminary data.</text>
</comment>
<gene>
    <name evidence="2" type="ORF">Q9L58_004766</name>
</gene>
<protein>
    <submittedName>
        <fullName evidence="2">Uncharacterized protein</fullName>
    </submittedName>
</protein>
<reference evidence="2 3" key="1">
    <citation type="submission" date="2024-02" db="EMBL/GenBank/DDBJ databases">
        <title>Discinaceae phylogenomics.</title>
        <authorList>
            <person name="Dirks A.C."/>
            <person name="James T.Y."/>
        </authorList>
    </citation>
    <scope>NUCLEOTIDE SEQUENCE [LARGE SCALE GENOMIC DNA]</scope>
    <source>
        <strain evidence="2 3">ACD0624</strain>
    </source>
</reference>
<feature type="signal peptide" evidence="1">
    <location>
        <begin position="1"/>
        <end position="20"/>
    </location>
</feature>
<organism evidence="2 3">
    <name type="scientific">Discina gigas</name>
    <dbReference type="NCBI Taxonomy" id="1032678"/>
    <lineage>
        <taxon>Eukaryota</taxon>
        <taxon>Fungi</taxon>
        <taxon>Dikarya</taxon>
        <taxon>Ascomycota</taxon>
        <taxon>Pezizomycotina</taxon>
        <taxon>Pezizomycetes</taxon>
        <taxon>Pezizales</taxon>
        <taxon>Discinaceae</taxon>
        <taxon>Discina</taxon>
    </lineage>
</organism>
<proteinExistence type="predicted"/>
<sequence length="442" mass="48690">MTRFQTVIYCWFLVVVSVLGLSITSTTITNLGVDVEGSARLNGGSFQQSPVTSYNGWQYAAFYNTSGTYARNLVTLGRRKISPVTAWEFIVFSDYVQTTIDSHNTISLGISPGDGTIHLSYDHHDVPLHYRVSRQGVATSPESNAWSTALFGGTLGSLPGATGIWTPVTYPRFERVDNDLFFELRIGASGAGDSHIYLYSSTAHTWSRVGKYLQGNNNNAYINGFDYLNGRIQTSWTWRETPDVVTNHDLGYAYSDDKGKTWKNNAGTTVATLATGGVITPTTAGIHVYTIPQNSGILNQEGQIADAAGRFHVINRERTSGAFLWYHYWRSATGMWTRNAISISGLTAPTDIGLRAKLAAANSGELIALIPSNTDTSVMVYYSTSAGLFRDWKLLWKGTGFDTEPLFDKQRLKDQNVLSVFLRQSGSFPNRRLQVIDFALGS</sequence>
<name>A0ABR3GK54_9PEZI</name>
<keyword evidence="3" id="KW-1185">Reference proteome</keyword>
<feature type="chain" id="PRO_5046031232" evidence="1">
    <location>
        <begin position="21"/>
        <end position="442"/>
    </location>
</feature>